<accession>A0A3D8SEQ3</accession>
<dbReference type="GO" id="GO:0003723">
    <property type="term" value="F:RNA binding"/>
    <property type="evidence" value="ECO:0007669"/>
    <property type="project" value="UniProtKB-KW"/>
</dbReference>
<comment type="function">
    <text evidence="6">Mitochondrial transcription factor that confers selective promoter recognition on the core subunit of the yeast mitochondrial RNA polymerase. Interacts with DNA in a non-specific manner.</text>
</comment>
<dbReference type="InterPro" id="IPR029063">
    <property type="entry name" value="SAM-dependent_MTases_sf"/>
</dbReference>
<dbReference type="GO" id="GO:0032259">
    <property type="term" value="P:methylation"/>
    <property type="evidence" value="ECO:0007669"/>
    <property type="project" value="UniProtKB-KW"/>
</dbReference>
<dbReference type="InterPro" id="IPR001737">
    <property type="entry name" value="KsgA/Erm"/>
</dbReference>
<dbReference type="PANTHER" id="PTHR11727:SF17">
    <property type="entry name" value="DIMETHYLADENOSINE TRANSFERASE 1, MITOCHONDRIAL"/>
    <property type="match status" value="1"/>
</dbReference>
<dbReference type="GO" id="GO:0034246">
    <property type="term" value="F:mitochondrial transcription factor activity"/>
    <property type="evidence" value="ECO:0007669"/>
    <property type="project" value="TreeGrafter"/>
</dbReference>
<evidence type="ECO:0000256" key="4">
    <source>
        <dbReference type="ARBA" id="ARBA00022691"/>
    </source>
</evidence>
<evidence type="ECO:0000313" key="10">
    <source>
        <dbReference type="Proteomes" id="UP000256645"/>
    </source>
</evidence>
<feature type="compositionally biased region" description="Basic residues" evidence="8">
    <location>
        <begin position="187"/>
        <end position="198"/>
    </location>
</feature>
<dbReference type="GO" id="GO:0034245">
    <property type="term" value="C:mitochondrial DNA-directed RNA polymerase complex"/>
    <property type="evidence" value="ECO:0007669"/>
    <property type="project" value="TreeGrafter"/>
</dbReference>
<keyword evidence="2 7" id="KW-0489">Methyltransferase</keyword>
<feature type="compositionally biased region" description="Basic and acidic residues" evidence="8">
    <location>
        <begin position="226"/>
        <end position="244"/>
    </location>
</feature>
<feature type="region of interest" description="Disordered" evidence="8">
    <location>
        <begin position="225"/>
        <end position="244"/>
    </location>
</feature>
<dbReference type="SUPFAM" id="SSF53335">
    <property type="entry name" value="S-adenosyl-L-methionine-dependent methyltransferases"/>
    <property type="match status" value="1"/>
</dbReference>
<proteinExistence type="inferred from homology"/>
<feature type="region of interest" description="Disordered" evidence="8">
    <location>
        <begin position="32"/>
        <end position="206"/>
    </location>
</feature>
<organism evidence="9 10">
    <name type="scientific">Coleophoma cylindrospora</name>
    <dbReference type="NCBI Taxonomy" id="1849047"/>
    <lineage>
        <taxon>Eukaryota</taxon>
        <taxon>Fungi</taxon>
        <taxon>Dikarya</taxon>
        <taxon>Ascomycota</taxon>
        <taxon>Pezizomycotina</taxon>
        <taxon>Leotiomycetes</taxon>
        <taxon>Helotiales</taxon>
        <taxon>Dermateaceae</taxon>
        <taxon>Coleophoma</taxon>
    </lineage>
</organism>
<dbReference type="AlphaFoldDB" id="A0A3D8SEQ3"/>
<evidence type="ECO:0000256" key="7">
    <source>
        <dbReference type="RuleBase" id="RU362106"/>
    </source>
</evidence>
<comment type="caution">
    <text evidence="9">The sequence shown here is derived from an EMBL/GenBank/DDBJ whole genome shotgun (WGS) entry which is preliminary data.</text>
</comment>
<evidence type="ECO:0000256" key="8">
    <source>
        <dbReference type="SAM" id="MobiDB-lite"/>
    </source>
</evidence>
<keyword evidence="4 7" id="KW-0949">S-adenosyl-L-methionine</keyword>
<dbReference type="Pfam" id="PF00398">
    <property type="entry name" value="RrnaAD"/>
    <property type="match status" value="1"/>
</dbReference>
<keyword evidence="7" id="KW-0698">rRNA processing</keyword>
<evidence type="ECO:0000256" key="1">
    <source>
        <dbReference type="ARBA" id="ARBA00004173"/>
    </source>
</evidence>
<reference evidence="9 10" key="1">
    <citation type="journal article" date="2018" name="IMA Fungus">
        <title>IMA Genome-F 9: Draft genome sequence of Annulohypoxylon stygium, Aspergillus mulundensis, Berkeleyomyces basicola (syn. Thielaviopsis basicola), Ceratocystis smalleyi, two Cercospora beticola strains, Coleophoma cylindrospora, Fusarium fracticaudum, Phialophora cf. hyalina, and Morchella septimelata.</title>
        <authorList>
            <person name="Wingfield B.D."/>
            <person name="Bills G.F."/>
            <person name="Dong Y."/>
            <person name="Huang W."/>
            <person name="Nel W.J."/>
            <person name="Swalarsk-Parry B.S."/>
            <person name="Vaghefi N."/>
            <person name="Wilken P.M."/>
            <person name="An Z."/>
            <person name="de Beer Z.W."/>
            <person name="De Vos L."/>
            <person name="Chen L."/>
            <person name="Duong T.A."/>
            <person name="Gao Y."/>
            <person name="Hammerbacher A."/>
            <person name="Kikkert J.R."/>
            <person name="Li Y."/>
            <person name="Li H."/>
            <person name="Li K."/>
            <person name="Li Q."/>
            <person name="Liu X."/>
            <person name="Ma X."/>
            <person name="Naidoo K."/>
            <person name="Pethybridge S.J."/>
            <person name="Sun J."/>
            <person name="Steenkamp E.T."/>
            <person name="van der Nest M.A."/>
            <person name="van Wyk S."/>
            <person name="Wingfield M.J."/>
            <person name="Xiong C."/>
            <person name="Yue Q."/>
            <person name="Zhang X."/>
        </authorList>
    </citation>
    <scope>NUCLEOTIDE SEQUENCE [LARGE SCALE GENOMIC DNA]</scope>
    <source>
        <strain evidence="9 10">BP6252</strain>
    </source>
</reference>
<evidence type="ECO:0000256" key="3">
    <source>
        <dbReference type="ARBA" id="ARBA00022679"/>
    </source>
</evidence>
<name>A0A3D8SEQ3_9HELO</name>
<evidence type="ECO:0000256" key="2">
    <source>
        <dbReference type="ARBA" id="ARBA00022603"/>
    </source>
</evidence>
<dbReference type="EC" id="2.1.1.-" evidence="7"/>
<dbReference type="GO" id="GO:0005759">
    <property type="term" value="C:mitochondrial matrix"/>
    <property type="evidence" value="ECO:0007669"/>
    <property type="project" value="TreeGrafter"/>
</dbReference>
<protein>
    <recommendedName>
        <fullName evidence="7">rRNA adenine N(6)-methyltransferase</fullName>
        <ecNumber evidence="7">2.1.1.-</ecNumber>
    </recommendedName>
</protein>
<dbReference type="GO" id="GO:0006391">
    <property type="term" value="P:transcription initiation at mitochondrial promoter"/>
    <property type="evidence" value="ECO:0007669"/>
    <property type="project" value="TreeGrafter"/>
</dbReference>
<dbReference type="Proteomes" id="UP000256645">
    <property type="component" value="Unassembled WGS sequence"/>
</dbReference>
<dbReference type="InterPro" id="IPR023165">
    <property type="entry name" value="rRNA_Ade_diMease-like_C"/>
</dbReference>
<keyword evidence="10" id="KW-1185">Reference proteome</keyword>
<dbReference type="EMBL" id="PDLM01000002">
    <property type="protein sequence ID" value="RDW84802.1"/>
    <property type="molecule type" value="Genomic_DNA"/>
</dbReference>
<evidence type="ECO:0000313" key="9">
    <source>
        <dbReference type="EMBL" id="RDW84802.1"/>
    </source>
</evidence>
<dbReference type="PANTHER" id="PTHR11727">
    <property type="entry name" value="DIMETHYLADENOSINE TRANSFERASE"/>
    <property type="match status" value="1"/>
</dbReference>
<keyword evidence="3 7" id="KW-0808">Transferase</keyword>
<comment type="subcellular location">
    <subcellularLocation>
        <location evidence="1">Mitochondrion</location>
    </subcellularLocation>
</comment>
<feature type="compositionally biased region" description="Polar residues" evidence="8">
    <location>
        <begin position="132"/>
        <end position="141"/>
    </location>
</feature>
<comment type="similarity">
    <text evidence="7">Belongs to the class I-like SAM-binding methyltransferase superfamily. rRNA adenine N(6)-methyltransferase family.</text>
</comment>
<dbReference type="OrthoDB" id="16079at2759"/>
<dbReference type="Gene3D" id="3.40.50.150">
    <property type="entry name" value="Vaccinia Virus protein VP39"/>
    <property type="match status" value="1"/>
</dbReference>
<evidence type="ECO:0000256" key="6">
    <source>
        <dbReference type="ARBA" id="ARBA00024915"/>
    </source>
</evidence>
<evidence type="ECO:0000256" key="5">
    <source>
        <dbReference type="ARBA" id="ARBA00022884"/>
    </source>
</evidence>
<keyword evidence="5" id="KW-0694">RNA-binding</keyword>
<dbReference type="GO" id="GO:0008168">
    <property type="term" value="F:methyltransferase activity"/>
    <property type="evidence" value="ECO:0007669"/>
    <property type="project" value="UniProtKB-KW"/>
</dbReference>
<dbReference type="GO" id="GO:0006364">
    <property type="term" value="P:rRNA processing"/>
    <property type="evidence" value="ECO:0007669"/>
    <property type="project" value="UniProtKB-KW"/>
</dbReference>
<dbReference type="Gene3D" id="1.10.8.100">
    <property type="entry name" value="Ribosomal RNA adenine dimethylase-like, domain 2"/>
    <property type="match status" value="1"/>
</dbReference>
<sequence>MWHSLTHPARSALLRSASSRFLYSTRTFHSISSQRVSAASARPECLPDSGGGTAKDDALPQEDVEGAESKPKRRVRKSISKTTVKKADSGDDGIPASTIKRGRQKRKEEMSPLVETEVNSIKIKSTRRARKSTSATPQEDIQNQDKDPSSANKSATKIGRRKPAVSGEASKGEVLSEGGIPPTSALRRPKHATPKKLKISQAKPGAAKLRGTPIADYLVRTHMTRHNADTEKTQNADRYPKPLDGTRVDITNEALIDSIMDRLKPSLQRHIGCDIVEMNPGAGVFSSKLHDVLSPRTHVLLEADPVLYEKECLRPLLDAEGSTYKLLPENGMLWDNIEKAFSKEFLPHQEKFEKDDPRRFQPNNTLLFVANLGYTVPKRFGRIPNFTKLFIHQLLEHIRARTMFQQYGLVRMLLWVADHEKVHVLPRTIMDRRNFAFDAEISCSDIFEVAGADSSASSRKRALAADLESTLSVIERMEKSKILPVEGRQSLAEIEARKGLQAKSENGVAPPKRDFYLELEKMESRYAAGGFPKFVDDINTPHELRKPEAERARGTTSRDFQTAEYVRLCYLRHRVNKEAKRSNSIDQLVLDWEAIVEMKEEILKLEGDSAVTAQQSLEQRQRKWQYEYDHKSDNDQAMFWNVYEDRMAIRQSPSLLAWDRREAEPIITKEIDFVPAQPLALLDFHPQPPWPVLRSKGLLDTFDFIQPLLWNLPNQSVKRALQSMAHGAYDWIVPECPSLTDPAKGGARDLDELKVRCLTQQQLKEIMESWVRWPFRPSRAQLLLRSGGSLHHVDSPSTEDDDWWEPK</sequence>
<gene>
    <name evidence="9" type="ORF">BP6252_02392</name>
</gene>